<dbReference type="PANTHER" id="PTHR43003:SF13">
    <property type="entry name" value="DNA-3-METHYLADENINE GLYCOSYLASE 2"/>
    <property type="match status" value="1"/>
</dbReference>
<keyword evidence="5" id="KW-0808">Transferase</keyword>
<feature type="domain" description="HTH araC/xylS-type" evidence="14">
    <location>
        <begin position="109"/>
        <end position="189"/>
    </location>
</feature>
<sequence length="503" mass="54220">MSAANPIALARLDPAICYRALTTRDARFDGRFFTAVRTTGIYCRPVCPAQTPKSENVTFYPTAAAAEVAGYRSCLRCRPERAPSTAPANPLVERAMALIALGYATDGPSLARKLGVGERHLRRLFTAHLGASPKQVAETRRHLLARQLVVETTLPLTDVALAAGFGSLRRFNHVFSTLYGQPPSQMRRRSSKPQADHSFSLSLPFRPPYDWDGVITALAAHAIPGVEAVTPQSYARLITLGGHHGTVVVSPGGGDHLIVRIDFPKLAFLPEIVARLRALFDLAADTTLIDAHMATDPTLAPWVAARPGMRVPGAWDSFECAVRIILGQQVSVAAGRRLAAEVVTRYGTEVETGIPGLIGLFPTPERLIEVADHLSLDLNMPRARAAAIINLARAEAADPDLLAPGGDLAETIRRLTAVAGIGPWTAHCIALFALREPDAFPAQDVGMQRVLGLSARALEARSESWRPWRAYAAIHLWLQALGSVPATKPATKTDKEKKSALVD</sequence>
<evidence type="ECO:0000256" key="5">
    <source>
        <dbReference type="ARBA" id="ARBA00022679"/>
    </source>
</evidence>
<evidence type="ECO:0000256" key="3">
    <source>
        <dbReference type="ARBA" id="ARBA00012000"/>
    </source>
</evidence>
<dbReference type="FunFam" id="3.40.10.10:FF:000001">
    <property type="entry name" value="DNA-3-methyladenine glycosylase 2"/>
    <property type="match status" value="1"/>
</dbReference>
<dbReference type="InterPro" id="IPR004026">
    <property type="entry name" value="Ada_DNA_repair_Zn-bd"/>
</dbReference>
<dbReference type="InterPro" id="IPR023170">
    <property type="entry name" value="HhH_base_excis_C"/>
</dbReference>
<comment type="caution">
    <text evidence="15">The sequence shown here is derived from an EMBL/GenBank/DDBJ whole genome shotgun (WGS) entry which is preliminary data.</text>
</comment>
<dbReference type="GO" id="GO:0006285">
    <property type="term" value="P:base-excision repair, AP site formation"/>
    <property type="evidence" value="ECO:0007669"/>
    <property type="project" value="TreeGrafter"/>
</dbReference>
<dbReference type="Pfam" id="PF02805">
    <property type="entry name" value="Ada_Zn_binding"/>
    <property type="match status" value="1"/>
</dbReference>
<dbReference type="Pfam" id="PF00730">
    <property type="entry name" value="HhH-GPD"/>
    <property type="match status" value="1"/>
</dbReference>
<keyword evidence="12" id="KW-0804">Transcription</keyword>
<comment type="catalytic activity">
    <reaction evidence="1">
        <text>Hydrolysis of alkylated DNA, releasing 3-methyladenine, 3-methylguanine, 7-methylguanine and 7-methyladenine.</text>
        <dbReference type="EC" id="3.2.2.21"/>
    </reaction>
</comment>
<dbReference type="GO" id="GO:0003700">
    <property type="term" value="F:DNA-binding transcription factor activity"/>
    <property type="evidence" value="ECO:0007669"/>
    <property type="project" value="InterPro"/>
</dbReference>
<dbReference type="Pfam" id="PF12833">
    <property type="entry name" value="HTH_18"/>
    <property type="match status" value="1"/>
</dbReference>
<dbReference type="EC" id="3.2.2.21" evidence="3"/>
<dbReference type="GO" id="GO:0008270">
    <property type="term" value="F:zinc ion binding"/>
    <property type="evidence" value="ECO:0007669"/>
    <property type="project" value="InterPro"/>
</dbReference>
<dbReference type="GO" id="GO:0032259">
    <property type="term" value="P:methylation"/>
    <property type="evidence" value="ECO:0007669"/>
    <property type="project" value="UniProtKB-KW"/>
</dbReference>
<dbReference type="CDD" id="cd00056">
    <property type="entry name" value="ENDO3c"/>
    <property type="match status" value="1"/>
</dbReference>
<keyword evidence="16" id="KW-1185">Reference proteome</keyword>
<dbReference type="InterPro" id="IPR051912">
    <property type="entry name" value="Alkylbase_DNA_Glycosylase/TA"/>
</dbReference>
<dbReference type="InterPro" id="IPR011257">
    <property type="entry name" value="DNA_glycosylase"/>
</dbReference>
<dbReference type="InterPro" id="IPR037046">
    <property type="entry name" value="AlkA_N_sf"/>
</dbReference>
<keyword evidence="6" id="KW-0479">Metal-binding</keyword>
<dbReference type="Gene3D" id="3.40.10.10">
    <property type="entry name" value="DNA Methylphosphotriester Repair Domain"/>
    <property type="match status" value="1"/>
</dbReference>
<reference evidence="15 16" key="1">
    <citation type="journal article" date="2021" name="Microorganisms">
        <title>Acidisoma silvae sp. nov. and Acidisomacellulosilytica sp. nov., Two Acidophilic Bacteria Isolated from Decaying Wood, Hydrolyzing Cellulose and Producing Poly-3-hydroxybutyrate.</title>
        <authorList>
            <person name="Mieszkin S."/>
            <person name="Pouder E."/>
            <person name="Uroz S."/>
            <person name="Simon-Colin C."/>
            <person name="Alain K."/>
        </authorList>
    </citation>
    <scope>NUCLEOTIDE SEQUENCE [LARGE SCALE GENOMIC DNA]</scope>
    <source>
        <strain evidence="15 16">HW T5.17</strain>
    </source>
</reference>
<keyword evidence="7" id="KW-0227">DNA damage</keyword>
<dbReference type="InterPro" id="IPR003265">
    <property type="entry name" value="HhH-GPD_domain"/>
</dbReference>
<dbReference type="SUPFAM" id="SSF55945">
    <property type="entry name" value="TATA-box binding protein-like"/>
    <property type="match status" value="1"/>
</dbReference>
<dbReference type="GO" id="GO:0043565">
    <property type="term" value="F:sequence-specific DNA binding"/>
    <property type="evidence" value="ECO:0007669"/>
    <property type="project" value="InterPro"/>
</dbReference>
<dbReference type="SUPFAM" id="SSF46689">
    <property type="entry name" value="Homeodomain-like"/>
    <property type="match status" value="1"/>
</dbReference>
<dbReference type="Gene3D" id="1.10.340.30">
    <property type="entry name" value="Hypothetical protein, domain 2"/>
    <property type="match status" value="1"/>
</dbReference>
<evidence type="ECO:0000313" key="16">
    <source>
        <dbReference type="Proteomes" id="UP000721844"/>
    </source>
</evidence>
<keyword evidence="13" id="KW-0234">DNA repair</keyword>
<keyword evidence="11" id="KW-0010">Activator</keyword>
<dbReference type="SUPFAM" id="SSF48150">
    <property type="entry name" value="DNA-glycosylase"/>
    <property type="match status" value="1"/>
</dbReference>
<dbReference type="GO" id="GO:0008725">
    <property type="term" value="F:DNA-3-methyladenine glycosylase activity"/>
    <property type="evidence" value="ECO:0007669"/>
    <property type="project" value="TreeGrafter"/>
</dbReference>
<keyword evidence="10" id="KW-0238">DNA-binding</keyword>
<dbReference type="GO" id="GO:0043916">
    <property type="term" value="F:DNA-7-methylguanine glycosylase activity"/>
    <property type="evidence" value="ECO:0007669"/>
    <property type="project" value="TreeGrafter"/>
</dbReference>
<evidence type="ECO:0000313" key="15">
    <source>
        <dbReference type="EMBL" id="MCB8879349.1"/>
    </source>
</evidence>
<evidence type="ECO:0000256" key="1">
    <source>
        <dbReference type="ARBA" id="ARBA00000086"/>
    </source>
</evidence>
<evidence type="ECO:0000256" key="9">
    <source>
        <dbReference type="ARBA" id="ARBA00023015"/>
    </source>
</evidence>
<dbReference type="InterPro" id="IPR035451">
    <property type="entry name" value="Ada-like_dom_sf"/>
</dbReference>
<evidence type="ECO:0000259" key="14">
    <source>
        <dbReference type="PROSITE" id="PS01124"/>
    </source>
</evidence>
<keyword evidence="4" id="KW-0489">Methyltransferase</keyword>
<name>A0A963YY68_9PROT</name>
<evidence type="ECO:0000256" key="11">
    <source>
        <dbReference type="ARBA" id="ARBA00023159"/>
    </source>
</evidence>
<dbReference type="SMART" id="SM00478">
    <property type="entry name" value="ENDO3c"/>
    <property type="match status" value="1"/>
</dbReference>
<dbReference type="GO" id="GO:0032993">
    <property type="term" value="C:protein-DNA complex"/>
    <property type="evidence" value="ECO:0007669"/>
    <property type="project" value="TreeGrafter"/>
</dbReference>
<dbReference type="SMART" id="SM01009">
    <property type="entry name" value="AlkA_N"/>
    <property type="match status" value="1"/>
</dbReference>
<dbReference type="PROSITE" id="PS01124">
    <property type="entry name" value="HTH_ARAC_FAMILY_2"/>
    <property type="match status" value="1"/>
</dbReference>
<accession>A0A963YY68</accession>
<dbReference type="GO" id="GO:0008168">
    <property type="term" value="F:methyltransferase activity"/>
    <property type="evidence" value="ECO:0007669"/>
    <property type="project" value="UniProtKB-KW"/>
</dbReference>
<evidence type="ECO:0000256" key="7">
    <source>
        <dbReference type="ARBA" id="ARBA00022763"/>
    </source>
</evidence>
<dbReference type="Pfam" id="PF06029">
    <property type="entry name" value="AlkA_N"/>
    <property type="match status" value="1"/>
</dbReference>
<evidence type="ECO:0000256" key="8">
    <source>
        <dbReference type="ARBA" id="ARBA00022833"/>
    </source>
</evidence>
<dbReference type="InterPro" id="IPR009057">
    <property type="entry name" value="Homeodomain-like_sf"/>
</dbReference>
<organism evidence="15 16">
    <name type="scientific">Acidisoma cellulosilyticum</name>
    <dbReference type="NCBI Taxonomy" id="2802395"/>
    <lineage>
        <taxon>Bacteria</taxon>
        <taxon>Pseudomonadati</taxon>
        <taxon>Pseudomonadota</taxon>
        <taxon>Alphaproteobacteria</taxon>
        <taxon>Acetobacterales</taxon>
        <taxon>Acidocellaceae</taxon>
        <taxon>Acidisoma</taxon>
    </lineage>
</organism>
<dbReference type="Proteomes" id="UP000721844">
    <property type="component" value="Unassembled WGS sequence"/>
</dbReference>
<dbReference type="GO" id="GO:0006307">
    <property type="term" value="P:DNA alkylation repair"/>
    <property type="evidence" value="ECO:0007669"/>
    <property type="project" value="TreeGrafter"/>
</dbReference>
<evidence type="ECO:0000256" key="10">
    <source>
        <dbReference type="ARBA" id="ARBA00023125"/>
    </source>
</evidence>
<keyword evidence="9" id="KW-0805">Transcription regulation</keyword>
<dbReference type="Gene3D" id="1.10.10.60">
    <property type="entry name" value="Homeodomain-like"/>
    <property type="match status" value="1"/>
</dbReference>
<dbReference type="PANTHER" id="PTHR43003">
    <property type="entry name" value="DNA-3-METHYLADENINE GLYCOSYLASE"/>
    <property type="match status" value="1"/>
</dbReference>
<dbReference type="SUPFAM" id="SSF57884">
    <property type="entry name" value="Ada DNA repair protein, N-terminal domain (N-Ada 10)"/>
    <property type="match status" value="1"/>
</dbReference>
<dbReference type="AlphaFoldDB" id="A0A963YY68"/>
<evidence type="ECO:0000256" key="12">
    <source>
        <dbReference type="ARBA" id="ARBA00023163"/>
    </source>
</evidence>
<dbReference type="Gene3D" id="1.10.1670.10">
    <property type="entry name" value="Helix-hairpin-Helix base-excision DNA repair enzymes (C-terminal)"/>
    <property type="match status" value="1"/>
</dbReference>
<proteinExistence type="predicted"/>
<comment type="cofactor">
    <cofactor evidence="2">
        <name>Zn(2+)</name>
        <dbReference type="ChEBI" id="CHEBI:29105"/>
    </cofactor>
</comment>
<keyword evidence="8" id="KW-0862">Zinc</keyword>
<evidence type="ECO:0000256" key="6">
    <source>
        <dbReference type="ARBA" id="ARBA00022723"/>
    </source>
</evidence>
<evidence type="ECO:0000256" key="2">
    <source>
        <dbReference type="ARBA" id="ARBA00001947"/>
    </source>
</evidence>
<protein>
    <recommendedName>
        <fullName evidence="3">DNA-3-methyladenine glycosylase II</fullName>
        <ecNumber evidence="3">3.2.2.21</ecNumber>
    </recommendedName>
</protein>
<dbReference type="GO" id="GO:0005737">
    <property type="term" value="C:cytoplasm"/>
    <property type="evidence" value="ECO:0007669"/>
    <property type="project" value="TreeGrafter"/>
</dbReference>
<dbReference type="EMBL" id="JAESVA010000001">
    <property type="protein sequence ID" value="MCB8879349.1"/>
    <property type="molecule type" value="Genomic_DNA"/>
</dbReference>
<dbReference type="Gene3D" id="3.30.310.20">
    <property type="entry name" value="DNA-3-methyladenine glycosylase AlkA, N-terminal domain"/>
    <property type="match status" value="1"/>
</dbReference>
<evidence type="ECO:0000256" key="13">
    <source>
        <dbReference type="ARBA" id="ARBA00023204"/>
    </source>
</evidence>
<gene>
    <name evidence="15" type="ORF">ACELLULO517_03820</name>
</gene>
<dbReference type="GO" id="GO:0032131">
    <property type="term" value="F:alkylated DNA binding"/>
    <property type="evidence" value="ECO:0007669"/>
    <property type="project" value="TreeGrafter"/>
</dbReference>
<dbReference type="InterPro" id="IPR018060">
    <property type="entry name" value="HTH_AraC"/>
</dbReference>
<dbReference type="RefSeq" id="WP_227305941.1">
    <property type="nucleotide sequence ID" value="NZ_JAESVA010000001.1"/>
</dbReference>
<dbReference type="SMART" id="SM00342">
    <property type="entry name" value="HTH_ARAC"/>
    <property type="match status" value="1"/>
</dbReference>
<dbReference type="InterPro" id="IPR010316">
    <property type="entry name" value="AlkA_N"/>
</dbReference>
<evidence type="ECO:0000256" key="4">
    <source>
        <dbReference type="ARBA" id="ARBA00022603"/>
    </source>
</evidence>